<comment type="caution">
    <text evidence="1">The sequence shown here is derived from an EMBL/GenBank/DDBJ whole genome shotgun (WGS) entry which is preliminary data.</text>
</comment>
<dbReference type="RefSeq" id="WP_005821881.1">
    <property type="nucleotide sequence ID" value="NZ_ACQL01000005.1"/>
</dbReference>
<dbReference type="AlphaFoldDB" id="C5RYM7"/>
<dbReference type="Proteomes" id="UP000005532">
    <property type="component" value="Unassembled WGS sequence"/>
</dbReference>
<dbReference type="OrthoDB" id="7863006at2"/>
<accession>C5RYM7</accession>
<gene>
    <name evidence="1" type="ORF">AM305_04138</name>
</gene>
<name>C5RYM7_9PAST</name>
<sequence>MIYSNYRLSSNFLDLSVDEYLTIFTEPTREVHIIGYFPDIDKSLTAGEIWLYRGKHQYNYGLAHIWAGRKLELQKRGVFTVRQLINFLIKLVDKRTPIYPEPVHYKAAVIKSSRGAVIVENIDDTYSTITLLLATQARPLPVQNRWGNKNIGTIKKDCKTI</sequence>
<dbReference type="EMBL" id="ACQL01000005">
    <property type="protein sequence ID" value="EER48237.1"/>
    <property type="molecule type" value="Genomic_DNA"/>
</dbReference>
<reference evidence="1 2" key="1">
    <citation type="journal article" date="2010" name="Vet. Microbiol.">
        <title>Production of haemolysins by strains of the Actinobacillus minor/porcitonsillarum complex.</title>
        <authorList>
            <person name="Arya G."/>
            <person name="Niven D.F."/>
        </authorList>
    </citation>
    <scope>NUCLEOTIDE SEQUENCE [LARGE SCALE GENOMIC DNA]</scope>
    <source>
        <strain evidence="1 2">NM305</strain>
    </source>
</reference>
<organism evidence="1 2">
    <name type="scientific">Actinobacillus minor NM305</name>
    <dbReference type="NCBI Taxonomy" id="637911"/>
    <lineage>
        <taxon>Bacteria</taxon>
        <taxon>Pseudomonadati</taxon>
        <taxon>Pseudomonadota</taxon>
        <taxon>Gammaproteobacteria</taxon>
        <taxon>Pasteurellales</taxon>
        <taxon>Pasteurellaceae</taxon>
        <taxon>Actinobacillus</taxon>
    </lineage>
</organism>
<protein>
    <submittedName>
        <fullName evidence="1">Uncharacterized protein</fullName>
    </submittedName>
</protein>
<evidence type="ECO:0000313" key="1">
    <source>
        <dbReference type="EMBL" id="EER48237.1"/>
    </source>
</evidence>
<evidence type="ECO:0000313" key="2">
    <source>
        <dbReference type="Proteomes" id="UP000005532"/>
    </source>
</evidence>
<proteinExistence type="predicted"/>